<name>A0A286RFJ8_9BACT</name>
<accession>A0A286RFJ8</accession>
<gene>
    <name evidence="1" type="ORF">THTE_2133</name>
</gene>
<evidence type="ECO:0000313" key="1">
    <source>
        <dbReference type="EMBL" id="ASV74735.1"/>
    </source>
</evidence>
<dbReference type="AlphaFoldDB" id="A0A286RFJ8"/>
<protein>
    <submittedName>
        <fullName evidence="1">Uncharacterized protein</fullName>
    </submittedName>
</protein>
<dbReference type="KEGG" id="ttf:THTE_2133"/>
<organism evidence="1 2">
    <name type="scientific">Thermogutta terrifontis</name>
    <dbReference type="NCBI Taxonomy" id="1331910"/>
    <lineage>
        <taxon>Bacteria</taxon>
        <taxon>Pseudomonadati</taxon>
        <taxon>Planctomycetota</taxon>
        <taxon>Planctomycetia</taxon>
        <taxon>Pirellulales</taxon>
        <taxon>Thermoguttaceae</taxon>
        <taxon>Thermogutta</taxon>
    </lineage>
</organism>
<keyword evidence="2" id="KW-1185">Reference proteome</keyword>
<reference evidence="1 2" key="1">
    <citation type="journal article" name="Front. Microbiol.">
        <title>Sugar Metabolism of the First Thermophilic Planctomycete Thermogutta terrifontis: Comparative Genomic and Transcriptomic Approaches.</title>
        <authorList>
            <person name="Elcheninov A.G."/>
            <person name="Menzel P."/>
            <person name="Gudbergsdottir S.R."/>
            <person name="Slesarev A.I."/>
            <person name="Kadnikov V.V."/>
            <person name="Krogh A."/>
            <person name="Bonch-Osmolovskaya E.A."/>
            <person name="Peng X."/>
            <person name="Kublanov I.V."/>
        </authorList>
    </citation>
    <scope>NUCLEOTIDE SEQUENCE [LARGE SCALE GENOMIC DNA]</scope>
    <source>
        <strain evidence="1 2">R1</strain>
    </source>
</reference>
<proteinExistence type="predicted"/>
<sequence>MLDEQDLLGPLLSKITCPHCWHVFQPADTLWISEHPDLLGDRLLGPHVPQRFLPNRFTLQGKALDSRGMPTSRLACPHCHLEIPRGIFHLRPVFFSLLGAPASGKSYFLTTMIWRLRKLLPEKFGLALTDLDAIHNHRLQEYENTLFLNRDGQTPVELPKTETTGDLYNLVMLGGAPVQYIKPFLFSIQPVGKHPRANLGLRGGRALVVYDNAGESFLPGADSARSPVTRHLALSAAWFFVFDPTQDLRFRREVSRISDDPQVRMDLDRPAREVPYRQDVILREAWERVLRHHEAPLRRGMPPLVVIVAKADCWGPLLPCWPLPEPYRMTAKGVAGVSIERIVEVSSAVRSLMEQYVPEIVAAAETLSRDVIYIPVSATGCSPETNERGEIIGFLPSKIQPIWVETPILYTLVRWMPGLVGRLVGSTSRGAAG</sequence>
<dbReference type="Proteomes" id="UP000215086">
    <property type="component" value="Chromosome"/>
</dbReference>
<dbReference type="EMBL" id="CP018477">
    <property type="protein sequence ID" value="ASV74735.1"/>
    <property type="molecule type" value="Genomic_DNA"/>
</dbReference>
<evidence type="ECO:0000313" key="2">
    <source>
        <dbReference type="Proteomes" id="UP000215086"/>
    </source>
</evidence>